<sequence length="154" mass="17494">MRNLFYTLLLALVCSGPAALAADSDFPGIRKLMSEEEFRAAGLHRLSQEERAALNRWLVSYTVEEAPELLRSNQEVRKADESIRIEANIKPPFSGWTGDTLFHLDNGQVWQQRLRGRYFYNGDDTAVVIEKNLLGFYKMTLQASGRSVGVTRVR</sequence>
<dbReference type="EMBL" id="CP048711">
    <property type="protein sequence ID" value="QIB65494.1"/>
    <property type="molecule type" value="Genomic_DNA"/>
</dbReference>
<protein>
    <submittedName>
        <fullName evidence="2">Uncharacterized protein</fullName>
    </submittedName>
</protein>
<dbReference type="Proteomes" id="UP000477680">
    <property type="component" value="Chromosome"/>
</dbReference>
<feature type="signal peptide" evidence="1">
    <location>
        <begin position="1"/>
        <end position="21"/>
    </location>
</feature>
<evidence type="ECO:0000313" key="2">
    <source>
        <dbReference type="EMBL" id="QIB65494.1"/>
    </source>
</evidence>
<name>A0A6C0U7P1_9GAMM</name>
<feature type="chain" id="PRO_5025582587" evidence="1">
    <location>
        <begin position="22"/>
        <end position="154"/>
    </location>
</feature>
<dbReference type="RefSeq" id="WP_163494747.1">
    <property type="nucleotide sequence ID" value="NZ_CP048711.1"/>
</dbReference>
<dbReference type="KEGG" id="kim:G3T16_08850"/>
<accession>A0A6C0U7P1</accession>
<organism evidence="2 3">
    <name type="scientific">Kineobactrum salinum</name>
    <dbReference type="NCBI Taxonomy" id="2708301"/>
    <lineage>
        <taxon>Bacteria</taxon>
        <taxon>Pseudomonadati</taxon>
        <taxon>Pseudomonadota</taxon>
        <taxon>Gammaproteobacteria</taxon>
        <taxon>Cellvibrionales</taxon>
        <taxon>Halieaceae</taxon>
        <taxon>Kineobactrum</taxon>
    </lineage>
</organism>
<keyword evidence="1" id="KW-0732">Signal</keyword>
<evidence type="ECO:0000313" key="3">
    <source>
        <dbReference type="Proteomes" id="UP000477680"/>
    </source>
</evidence>
<keyword evidence="3" id="KW-1185">Reference proteome</keyword>
<proteinExistence type="predicted"/>
<dbReference type="AlphaFoldDB" id="A0A6C0U7P1"/>
<evidence type="ECO:0000256" key="1">
    <source>
        <dbReference type="SAM" id="SignalP"/>
    </source>
</evidence>
<reference evidence="2 3" key="1">
    <citation type="submission" date="2020-02" db="EMBL/GenBank/DDBJ databases">
        <title>Genome sequencing for Kineobactrum sp. M2.</title>
        <authorList>
            <person name="Park S.-J."/>
        </authorList>
    </citation>
    <scope>NUCLEOTIDE SEQUENCE [LARGE SCALE GENOMIC DNA]</scope>
    <source>
        <strain evidence="2 3">M2</strain>
    </source>
</reference>
<gene>
    <name evidence="2" type="ORF">G3T16_08850</name>
</gene>